<dbReference type="Gene3D" id="2.40.40.20">
    <property type="match status" value="1"/>
</dbReference>
<name>A0A0K2SGJ7_LIMPI</name>
<evidence type="ECO:0000313" key="11">
    <source>
        <dbReference type="EMBL" id="BAS26231.1"/>
    </source>
</evidence>
<dbReference type="Proteomes" id="UP000065807">
    <property type="component" value="Chromosome"/>
</dbReference>
<dbReference type="GO" id="GO:0016491">
    <property type="term" value="F:oxidoreductase activity"/>
    <property type="evidence" value="ECO:0007669"/>
    <property type="project" value="UniProtKB-KW"/>
</dbReference>
<dbReference type="PROSITE" id="PS00932">
    <property type="entry name" value="MOLYBDOPTERIN_PROK_3"/>
    <property type="match status" value="1"/>
</dbReference>
<dbReference type="InterPro" id="IPR009010">
    <property type="entry name" value="Asp_de-COase-like_dom_sf"/>
</dbReference>
<comment type="cofactor">
    <cofactor evidence="1">
        <name>Mo-bis(molybdopterin guanine dinucleotide)</name>
        <dbReference type="ChEBI" id="CHEBI:60539"/>
    </cofactor>
</comment>
<keyword evidence="6" id="KW-0560">Oxidoreductase</keyword>
<dbReference type="GO" id="GO:0030288">
    <property type="term" value="C:outer membrane-bounded periplasmic space"/>
    <property type="evidence" value="ECO:0007669"/>
    <property type="project" value="TreeGrafter"/>
</dbReference>
<feature type="domain" description="4Fe-4S Mo/W bis-MGD-type" evidence="10">
    <location>
        <begin position="57"/>
        <end position="118"/>
    </location>
</feature>
<keyword evidence="8" id="KW-0411">Iron-sulfur</keyword>
<dbReference type="InterPro" id="IPR050612">
    <property type="entry name" value="Prok_Mopterin_Oxidored"/>
</dbReference>
<evidence type="ECO:0000256" key="5">
    <source>
        <dbReference type="ARBA" id="ARBA00022729"/>
    </source>
</evidence>
<dbReference type="GO" id="GO:0009055">
    <property type="term" value="F:electron transfer activity"/>
    <property type="evidence" value="ECO:0007669"/>
    <property type="project" value="TreeGrafter"/>
</dbReference>
<evidence type="ECO:0000256" key="6">
    <source>
        <dbReference type="ARBA" id="ARBA00023002"/>
    </source>
</evidence>
<dbReference type="GO" id="GO:0051536">
    <property type="term" value="F:iron-sulfur cluster binding"/>
    <property type="evidence" value="ECO:0007669"/>
    <property type="project" value="UniProtKB-KW"/>
</dbReference>
<gene>
    <name evidence="11" type="ORF">LIP_0374</name>
</gene>
<dbReference type="PROSITE" id="PS51669">
    <property type="entry name" value="4FE4S_MOW_BIS_MGD"/>
    <property type="match status" value="1"/>
</dbReference>
<dbReference type="InterPro" id="IPR006655">
    <property type="entry name" value="Mopterin_OxRdtase_prok_CS"/>
</dbReference>
<dbReference type="PANTHER" id="PTHR43742">
    <property type="entry name" value="TRIMETHYLAMINE-N-OXIDE REDUCTASE"/>
    <property type="match status" value="1"/>
</dbReference>
<keyword evidence="3" id="KW-0500">Molybdenum</keyword>
<dbReference type="KEGG" id="lpil:LIP_0374"/>
<keyword evidence="7" id="KW-0408">Iron</keyword>
<organism evidence="11 12">
    <name type="scientific">Limnochorda pilosa</name>
    <dbReference type="NCBI Taxonomy" id="1555112"/>
    <lineage>
        <taxon>Bacteria</taxon>
        <taxon>Bacillati</taxon>
        <taxon>Bacillota</taxon>
        <taxon>Limnochordia</taxon>
        <taxon>Limnochordales</taxon>
        <taxon>Limnochordaceae</taxon>
        <taxon>Limnochorda</taxon>
    </lineage>
</organism>
<evidence type="ECO:0000256" key="7">
    <source>
        <dbReference type="ARBA" id="ARBA00023004"/>
    </source>
</evidence>
<dbReference type="SMART" id="SM00926">
    <property type="entry name" value="Molybdop_Fe4S4"/>
    <property type="match status" value="1"/>
</dbReference>
<protein>
    <submittedName>
        <fullName evidence="11">DMSO reductase subunit A</fullName>
    </submittedName>
</protein>
<dbReference type="InterPro" id="IPR006656">
    <property type="entry name" value="Mopterin_OxRdtase"/>
</dbReference>
<keyword evidence="12" id="KW-1185">Reference proteome</keyword>
<dbReference type="SUPFAM" id="SSF50692">
    <property type="entry name" value="ADC-like"/>
    <property type="match status" value="1"/>
</dbReference>
<dbReference type="GO" id="GO:0043546">
    <property type="term" value="F:molybdopterin cofactor binding"/>
    <property type="evidence" value="ECO:0007669"/>
    <property type="project" value="InterPro"/>
</dbReference>
<dbReference type="GO" id="GO:0030151">
    <property type="term" value="F:molybdenum ion binding"/>
    <property type="evidence" value="ECO:0007669"/>
    <property type="project" value="TreeGrafter"/>
</dbReference>
<evidence type="ECO:0000256" key="2">
    <source>
        <dbReference type="ARBA" id="ARBA00010312"/>
    </source>
</evidence>
<dbReference type="Pfam" id="PF00384">
    <property type="entry name" value="Molybdopterin"/>
    <property type="match status" value="1"/>
</dbReference>
<dbReference type="SUPFAM" id="SSF53706">
    <property type="entry name" value="Formate dehydrogenase/DMSO reductase, domains 1-3"/>
    <property type="match status" value="1"/>
</dbReference>
<reference evidence="12" key="1">
    <citation type="submission" date="2015-07" db="EMBL/GenBank/DDBJ databases">
        <title>Complete genome sequence and phylogenetic analysis of Limnochorda pilosa.</title>
        <authorList>
            <person name="Watanabe M."/>
            <person name="Kojima H."/>
            <person name="Fukui M."/>
        </authorList>
    </citation>
    <scope>NUCLEOTIDE SEQUENCE [LARGE SCALE GENOMIC DNA]</scope>
    <source>
        <strain evidence="12">HC45</strain>
    </source>
</reference>
<evidence type="ECO:0000259" key="10">
    <source>
        <dbReference type="PROSITE" id="PS51669"/>
    </source>
</evidence>
<dbReference type="OrthoDB" id="9803192at2"/>
<dbReference type="GO" id="GO:0009061">
    <property type="term" value="P:anaerobic respiration"/>
    <property type="evidence" value="ECO:0007669"/>
    <property type="project" value="TreeGrafter"/>
</dbReference>
<dbReference type="Pfam" id="PF01568">
    <property type="entry name" value="Molydop_binding"/>
    <property type="match status" value="1"/>
</dbReference>
<dbReference type="EMBL" id="AP014924">
    <property type="protein sequence ID" value="BAS26231.1"/>
    <property type="molecule type" value="Genomic_DNA"/>
</dbReference>
<dbReference type="InterPro" id="IPR006657">
    <property type="entry name" value="MoPterin_dinucl-bd_dom"/>
</dbReference>
<dbReference type="InterPro" id="IPR006963">
    <property type="entry name" value="Mopterin_OxRdtase_4Fe-4S_dom"/>
</dbReference>
<evidence type="ECO:0000256" key="8">
    <source>
        <dbReference type="ARBA" id="ARBA00023014"/>
    </source>
</evidence>
<comment type="similarity">
    <text evidence="2">Belongs to the prokaryotic molybdopterin-containing oxidoreductase family.</text>
</comment>
<dbReference type="PATRIC" id="fig|1555112.3.peg.392"/>
<dbReference type="Gene3D" id="3.40.50.12440">
    <property type="match status" value="1"/>
</dbReference>
<dbReference type="PROSITE" id="PS51318">
    <property type="entry name" value="TAT"/>
    <property type="match status" value="1"/>
</dbReference>
<proteinExistence type="inferred from homology"/>
<feature type="region of interest" description="Disordered" evidence="9">
    <location>
        <begin position="88"/>
        <end position="110"/>
    </location>
</feature>
<dbReference type="STRING" id="1555112.LIP_0374"/>
<evidence type="ECO:0000256" key="3">
    <source>
        <dbReference type="ARBA" id="ARBA00022505"/>
    </source>
</evidence>
<keyword evidence="4" id="KW-0479">Metal-binding</keyword>
<reference evidence="12" key="2">
    <citation type="journal article" date="2016" name="Int. J. Syst. Evol. Microbiol.">
        <title>Complete genome sequence and cell structure of Limnochorda pilosa, a Gram-negative spore-former within the phylum Firmicutes.</title>
        <authorList>
            <person name="Watanabe M."/>
            <person name="Kojima H."/>
            <person name="Fukui M."/>
        </authorList>
    </citation>
    <scope>NUCLEOTIDE SEQUENCE [LARGE SCALE GENOMIC DNA]</scope>
    <source>
        <strain evidence="12">HC45</strain>
    </source>
</reference>
<sequence>MQGSQTNMLDPRLNRRSLLKWTAAAAGGLAIGGRGFGLVQADPARVAAQGGTRTEGGRWVAVACWHNCGGRCLNKALVVDGVVVRQKTDDTHPDTPDFPQQRGCARGRSQRQQVLGADRLKYPMKRKHWEPGGGNKELRGKDEWVRISWEEALDIVASEIKRVKEQYGNKSIIMPRRGSKLINALGGGLESWGVTSDGAWPAVTAHMVGSQPVNDRLDWRNAKLLVLWGANPAWSSAGNPAYNLLQVKKAGAKIICVDPMYSATAQALADEWIPVRPGTDAALLIGMAYHMITNNLQDQAFLDKYTVGFDRDHMPEGADPKENFKDYVLGTYDGVPKTPEWASEICGIDPRTIRFFAQELATTKPAIMSSSSAPARTSLGQQFCQAFLTVGWMTGNVGISGGGVWQSYHTNASYSSQSLVRSGGTGAGNIPNPLFPYGTYGFSSPEKSDWYGMAHEEMYSAIINGEYTRGVNGKEKCDIRLLYCIRDSNGGNFLNQEAGINEGIEAMRKLDFIVTSDIVLSTVSKYADVVLPECTWWEKAGTTLSGNPEAIFVFGKVIEPLYEARDGMWIERELAKRLGLDPDEVHPLSREQQFFNQIAGARVMKPDGSGWEPLVTITEQDITALGVEGKPQQGRVSLQEFRERGVYQVERKPGDAFSGFIAHKAFRDDPEKNPLPTRSGKLEIHCQALSEKIAAYGFTTCPPIAMYRPPVDGYEATFKDFEHKVKGDYPLQLFTPHYPRRSHSVFDNIRQLREAFPQECWMNPVDAEPRGIVTGDTIKITSKCGTVIRPVEVTERVVPGTVALGEGAWVERDDETGIDKAGATNSLTRSLLTGQGEEPWNTVNCQVEKWTGEPLAPDVTWPQRIVF</sequence>
<evidence type="ECO:0000256" key="4">
    <source>
        <dbReference type="ARBA" id="ARBA00022723"/>
    </source>
</evidence>
<accession>A0A0K2SGJ7</accession>
<dbReference type="Gene3D" id="3.40.50.740">
    <property type="match status" value="1"/>
</dbReference>
<evidence type="ECO:0000256" key="1">
    <source>
        <dbReference type="ARBA" id="ARBA00001942"/>
    </source>
</evidence>
<dbReference type="Gene3D" id="3.40.228.10">
    <property type="entry name" value="Dimethylsulfoxide Reductase, domain 2"/>
    <property type="match status" value="1"/>
</dbReference>
<evidence type="ECO:0000313" key="12">
    <source>
        <dbReference type="Proteomes" id="UP000065807"/>
    </source>
</evidence>
<dbReference type="RefSeq" id="WP_068133533.1">
    <property type="nucleotide sequence ID" value="NZ_AP014924.1"/>
</dbReference>
<dbReference type="InterPro" id="IPR006311">
    <property type="entry name" value="TAT_signal"/>
</dbReference>
<dbReference type="AlphaFoldDB" id="A0A0K2SGJ7"/>
<evidence type="ECO:0000256" key="9">
    <source>
        <dbReference type="SAM" id="MobiDB-lite"/>
    </source>
</evidence>
<dbReference type="PANTHER" id="PTHR43742:SF3">
    <property type="entry name" value="DIMETHYL SULFOXIDE REDUCTASE DMSA"/>
    <property type="match status" value="1"/>
</dbReference>
<keyword evidence="5" id="KW-0732">Signal</keyword>